<sequence>MLFSQYLPSYDEVGRVICLIVSATYAAYPFMQFGIVYNRVIALFLPFKFDKLCPIQAAWIFVTLGLLYAAFFVAHQLAHGCRFAYDAKTLNWQYLNCPYEDRKYFYIFPVLIMTAAVLILNSVVAFQLMIKKLKATTSCLYEKKNRRMFWQGFVQDVFNANDLIWQCFLSGLINSPIWVFIADTLVWELSPICDG</sequence>
<dbReference type="InterPro" id="IPR019430">
    <property type="entry name" value="7TM_GPCR_serpentine_rcpt_Srx"/>
</dbReference>
<reference evidence="3" key="1">
    <citation type="submission" date="2023-07" db="EMBL/GenBank/DDBJ databases">
        <authorList>
            <consortium name="CYATHOMIX"/>
        </authorList>
    </citation>
    <scope>NUCLEOTIDE SEQUENCE</scope>
    <source>
        <strain evidence="3">N/A</strain>
    </source>
</reference>
<feature type="transmembrane region" description="Helical" evidence="1">
    <location>
        <begin position="104"/>
        <end position="126"/>
    </location>
</feature>
<dbReference type="AlphaFoldDB" id="A0AA36DLI2"/>
<comment type="caution">
    <text evidence="3">The sequence shown here is derived from an EMBL/GenBank/DDBJ whole genome shotgun (WGS) entry which is preliminary data.</text>
</comment>
<feature type="transmembrane region" description="Helical" evidence="1">
    <location>
        <begin position="58"/>
        <end position="78"/>
    </location>
</feature>
<protein>
    <recommendedName>
        <fullName evidence="2">7TM GPCR serpentine receptor class x (Srx) domain-containing protein</fullName>
    </recommendedName>
</protein>
<dbReference type="PANTHER" id="PTHR23013">
    <property type="entry name" value="SERPENTINE RECEPTOR"/>
    <property type="match status" value="1"/>
</dbReference>
<feature type="domain" description="7TM GPCR serpentine receptor class x (Srx)" evidence="2">
    <location>
        <begin position="15"/>
        <end position="195"/>
    </location>
</feature>
<dbReference type="EMBL" id="CATQJL010000001">
    <property type="protein sequence ID" value="CAJ0589005.1"/>
    <property type="molecule type" value="Genomic_DNA"/>
</dbReference>
<dbReference type="Pfam" id="PF10328">
    <property type="entry name" value="7TM_GPCR_Srx"/>
    <property type="match status" value="1"/>
</dbReference>
<evidence type="ECO:0000313" key="4">
    <source>
        <dbReference type="Proteomes" id="UP001176961"/>
    </source>
</evidence>
<dbReference type="PANTHER" id="PTHR23013:SF27">
    <property type="entry name" value="G-PROTEIN COUPLED RECEPTORS FAMILY 1 PROFILE DOMAIN-CONTAINING PROTEIN"/>
    <property type="match status" value="1"/>
</dbReference>
<keyword evidence="1" id="KW-1133">Transmembrane helix</keyword>
<feature type="transmembrane region" description="Helical" evidence="1">
    <location>
        <begin position="13"/>
        <end position="37"/>
    </location>
</feature>
<keyword evidence="4" id="KW-1185">Reference proteome</keyword>
<dbReference type="Proteomes" id="UP001176961">
    <property type="component" value="Unassembled WGS sequence"/>
</dbReference>
<keyword evidence="1" id="KW-0812">Transmembrane</keyword>
<organism evidence="3 4">
    <name type="scientific">Cylicocyclus nassatus</name>
    <name type="common">Nematode worm</name>
    <dbReference type="NCBI Taxonomy" id="53992"/>
    <lineage>
        <taxon>Eukaryota</taxon>
        <taxon>Metazoa</taxon>
        <taxon>Ecdysozoa</taxon>
        <taxon>Nematoda</taxon>
        <taxon>Chromadorea</taxon>
        <taxon>Rhabditida</taxon>
        <taxon>Rhabditina</taxon>
        <taxon>Rhabditomorpha</taxon>
        <taxon>Strongyloidea</taxon>
        <taxon>Strongylidae</taxon>
        <taxon>Cylicocyclus</taxon>
    </lineage>
</organism>
<name>A0AA36DLI2_CYLNA</name>
<evidence type="ECO:0000313" key="3">
    <source>
        <dbReference type="EMBL" id="CAJ0589005.1"/>
    </source>
</evidence>
<evidence type="ECO:0000256" key="1">
    <source>
        <dbReference type="SAM" id="Phobius"/>
    </source>
</evidence>
<keyword evidence="1" id="KW-0472">Membrane</keyword>
<evidence type="ECO:0000259" key="2">
    <source>
        <dbReference type="Pfam" id="PF10328"/>
    </source>
</evidence>
<gene>
    <name evidence="3" type="ORF">CYNAS_LOCUS988</name>
</gene>
<proteinExistence type="predicted"/>
<accession>A0AA36DLI2</accession>